<feature type="region of interest" description="Disordered" evidence="1">
    <location>
        <begin position="1130"/>
        <end position="1220"/>
    </location>
</feature>
<feature type="compositionally biased region" description="Polar residues" evidence="1">
    <location>
        <begin position="159"/>
        <end position="170"/>
    </location>
</feature>
<dbReference type="Proteomes" id="UP001498398">
    <property type="component" value="Unassembled WGS sequence"/>
</dbReference>
<feature type="region of interest" description="Disordered" evidence="1">
    <location>
        <begin position="208"/>
        <end position="242"/>
    </location>
</feature>
<feature type="region of interest" description="Disordered" evidence="1">
    <location>
        <begin position="272"/>
        <end position="606"/>
    </location>
</feature>
<feature type="compositionally biased region" description="Pro residues" evidence="1">
    <location>
        <begin position="692"/>
        <end position="704"/>
    </location>
</feature>
<feature type="compositionally biased region" description="Low complexity" evidence="1">
    <location>
        <begin position="646"/>
        <end position="663"/>
    </location>
</feature>
<keyword evidence="4" id="KW-1185">Reference proteome</keyword>
<protein>
    <submittedName>
        <fullName evidence="2">Uncharacterized protein</fullName>
    </submittedName>
</protein>
<feature type="compositionally biased region" description="Polar residues" evidence="1">
    <location>
        <begin position="370"/>
        <end position="383"/>
    </location>
</feature>
<evidence type="ECO:0000313" key="4">
    <source>
        <dbReference type="Proteomes" id="UP001498398"/>
    </source>
</evidence>
<proteinExistence type="predicted"/>
<organism evidence="2 4">
    <name type="scientific">Marasmiellus scandens</name>
    <dbReference type="NCBI Taxonomy" id="2682957"/>
    <lineage>
        <taxon>Eukaryota</taxon>
        <taxon>Fungi</taxon>
        <taxon>Dikarya</taxon>
        <taxon>Basidiomycota</taxon>
        <taxon>Agaricomycotina</taxon>
        <taxon>Agaricomycetes</taxon>
        <taxon>Agaricomycetidae</taxon>
        <taxon>Agaricales</taxon>
        <taxon>Marasmiineae</taxon>
        <taxon>Omphalotaceae</taxon>
        <taxon>Marasmiellus</taxon>
    </lineage>
</organism>
<evidence type="ECO:0000256" key="1">
    <source>
        <dbReference type="SAM" id="MobiDB-lite"/>
    </source>
</evidence>
<dbReference type="EMBL" id="JBANRG010000009">
    <property type="protein sequence ID" value="KAK7463860.1"/>
    <property type="molecule type" value="Genomic_DNA"/>
</dbReference>
<feature type="compositionally biased region" description="Basic and acidic residues" evidence="1">
    <location>
        <begin position="547"/>
        <end position="580"/>
    </location>
</feature>
<feature type="compositionally biased region" description="Polar residues" evidence="1">
    <location>
        <begin position="1055"/>
        <end position="1065"/>
    </location>
</feature>
<feature type="compositionally biased region" description="Low complexity" evidence="1">
    <location>
        <begin position="1008"/>
        <end position="1021"/>
    </location>
</feature>
<reference evidence="2 4" key="1">
    <citation type="submission" date="2024-01" db="EMBL/GenBank/DDBJ databases">
        <title>A draft genome for the cacao thread blight pathogen Marasmiellus scandens.</title>
        <authorList>
            <person name="Baruah I.K."/>
            <person name="Leung J."/>
            <person name="Bukari Y."/>
            <person name="Amoako-Attah I."/>
            <person name="Meinhardt L.W."/>
            <person name="Bailey B.A."/>
            <person name="Cohen S.P."/>
        </authorList>
    </citation>
    <scope>NUCLEOTIDE SEQUENCE [LARGE SCALE GENOMIC DNA]</scope>
    <source>
        <strain evidence="2 4">GH-19</strain>
    </source>
</reference>
<feature type="compositionally biased region" description="Low complexity" evidence="1">
    <location>
        <begin position="1170"/>
        <end position="1191"/>
    </location>
</feature>
<feature type="compositionally biased region" description="Polar residues" evidence="1">
    <location>
        <begin position="85"/>
        <end position="109"/>
    </location>
</feature>
<feature type="compositionally biased region" description="Basic and acidic residues" evidence="1">
    <location>
        <begin position="387"/>
        <end position="398"/>
    </location>
</feature>
<feature type="region of interest" description="Disordered" evidence="1">
    <location>
        <begin position="1007"/>
        <end position="1087"/>
    </location>
</feature>
<feature type="compositionally biased region" description="Low complexity" evidence="1">
    <location>
        <begin position="498"/>
        <end position="515"/>
    </location>
</feature>
<feature type="compositionally biased region" description="Polar residues" evidence="1">
    <location>
        <begin position="127"/>
        <end position="140"/>
    </location>
</feature>
<feature type="compositionally biased region" description="Basic and acidic residues" evidence="1">
    <location>
        <begin position="230"/>
        <end position="242"/>
    </location>
</feature>
<feature type="region of interest" description="Disordered" evidence="1">
    <location>
        <begin position="61"/>
        <end position="170"/>
    </location>
</feature>
<dbReference type="EMBL" id="JBANRG010000006">
    <property type="protein sequence ID" value="KAK7465824.1"/>
    <property type="molecule type" value="Genomic_DNA"/>
</dbReference>
<feature type="compositionally biased region" description="Polar residues" evidence="1">
    <location>
        <begin position="518"/>
        <end position="535"/>
    </location>
</feature>
<gene>
    <name evidence="3" type="ORF">VKT23_005795</name>
    <name evidence="2" type="ORF">VKT23_007196</name>
</gene>
<feature type="compositionally biased region" description="Basic and acidic residues" evidence="1">
    <location>
        <begin position="409"/>
        <end position="422"/>
    </location>
</feature>
<feature type="compositionally biased region" description="Basic and acidic residues" evidence="1">
    <location>
        <begin position="769"/>
        <end position="780"/>
    </location>
</feature>
<feature type="compositionally biased region" description="Basic and acidic residues" evidence="1">
    <location>
        <begin position="292"/>
        <end position="322"/>
    </location>
</feature>
<feature type="region of interest" description="Disordered" evidence="1">
    <location>
        <begin position="1498"/>
        <end position="1541"/>
    </location>
</feature>
<feature type="compositionally biased region" description="Polar residues" evidence="1">
    <location>
        <begin position="671"/>
        <end position="685"/>
    </location>
</feature>
<feature type="compositionally biased region" description="Polar residues" evidence="1">
    <location>
        <begin position="810"/>
        <end position="844"/>
    </location>
</feature>
<feature type="compositionally biased region" description="Polar residues" evidence="1">
    <location>
        <begin position="1211"/>
        <end position="1220"/>
    </location>
</feature>
<feature type="compositionally biased region" description="Polar residues" evidence="1">
    <location>
        <begin position="277"/>
        <end position="291"/>
    </location>
</feature>
<feature type="compositionally biased region" description="Polar residues" evidence="1">
    <location>
        <begin position="619"/>
        <end position="631"/>
    </location>
</feature>
<feature type="compositionally biased region" description="Basic and acidic residues" evidence="1">
    <location>
        <begin position="1192"/>
        <end position="1204"/>
    </location>
</feature>
<feature type="compositionally biased region" description="Low complexity" evidence="1">
    <location>
        <begin position="1130"/>
        <end position="1147"/>
    </location>
</feature>
<evidence type="ECO:0000313" key="2">
    <source>
        <dbReference type="EMBL" id="KAK7463860.1"/>
    </source>
</evidence>
<feature type="region of interest" description="Disordered" evidence="1">
    <location>
        <begin position="734"/>
        <end position="930"/>
    </location>
</feature>
<name>A0ABR1JN09_9AGAR</name>
<feature type="compositionally biased region" description="Low complexity" evidence="1">
    <location>
        <begin position="63"/>
        <end position="82"/>
    </location>
</feature>
<accession>A0ABR1JN09</accession>
<feature type="compositionally biased region" description="Low complexity" evidence="1">
    <location>
        <begin position="114"/>
        <end position="126"/>
    </location>
</feature>
<comment type="caution">
    <text evidence="2">The sequence shown here is derived from an EMBL/GenBank/DDBJ whole genome shotgun (WGS) entry which is preliminary data.</text>
</comment>
<feature type="compositionally biased region" description="Low complexity" evidence="1">
    <location>
        <begin position="327"/>
        <end position="351"/>
    </location>
</feature>
<evidence type="ECO:0000313" key="3">
    <source>
        <dbReference type="EMBL" id="KAK7465824.1"/>
    </source>
</evidence>
<feature type="region of interest" description="Disordered" evidence="1">
    <location>
        <begin position="619"/>
        <end position="720"/>
    </location>
</feature>
<sequence length="1541" mass="166667">MALPPTNNSSNALSIPELALQQSRIPDVPQQSRPVLVQLGASSAHPKRFAASNINKKFLEKNSSAPAPASSSSSTKLASSIARPPTQSSSHPRLITTKLTATPQPSSTPGPGWSRPSSVTPPVSTPALNGNPTPAQSATNPPIPSAPQLPHVGKVIQPQPRSAAQASNFKDAISTNSSALNKPVWGNLRANLPHSDLTVHNDFPTAAEVAHGRKPKLPDPKEVEMAEASKQARMEEADTFRGVHLDPNAHHWDEMEEDDDNFLDGVIEFGDGRQYKIDTTQPTDSPPIESTSYREMKPSEDATDNKPVRKEDRFVDDFDRSWPRTKPSPSSSSKDLHTATSPSSASPSLHSPQDSSRVLFNERSNRLEPYSSTRPNQGSYQINKRSHQSEFQDTRGKPPGESSRSSRFGYERPREGARRDSFTSHPATSPRASHDVLPAPEHRGRRLSNMGPPPVPAHARGSGFKESRQVPPHFSQPPISRPTERRTSESRPQPPHVQQTSSRSSSRQPSEPTPSIWAESSATVSTPGITLSPETSLKDFPGTGLDDSLRKDLMHSAAERAKQRRQQEEEQREKEKERARQKALLLEQKMGTPATEKTIDESFSVPLDDKATSFINDAIASTKNAADQSKSAHQRPPRSTFHESPRVSFSSRRLSSASSHSHAPNPPALSITPSTTAESWRTKSNPPVARQNPPPPSFASPPPSALDQVQSLAEGPEADLEVVDYSDLAKFVGVSETEDSSKPPAEPLNQSAPVDPATARSRRPVASDFFEKEKQPEPTKTDANVWRRKPDPSQSFAVTRDEAAGPSKEPVSQTEVSVSHSTLSHFGTQRNTRNTSSYKESTMSALDDAMSRIKGALDGMQASERESQTQPEPGPERSPKRPVVSFAKTKDKWVPPALRQPRPSPPAPAVPQESFTTSTEPPRSPKPAWNSYTVRLPKVSQPLPPIHKRQIGAFYRPQSLRWDILSFVPPVEGMSRREFSLNDVLFRRPYGFKGKFKFRVSLPKNKISPSMSKAGPSSSQSLSTKPASAFGKPLAADGASTWRKPTPSPVKVVNSVDTELSTTSRSPPPELEGAGNAATVKPPKGEDSTVILIRARSQPKMPEGSGVAYYRDSKVISAVSGRKSSVSFFATSESETANASQSTSTSTLKTEAPVANLPSEPSVIQPPLDTASSKSSASTTGSFAIPSLVKSSKAESKSSGDSPDRVPITPPSHQSATPWSSITLSIKESPIRGPDPEHLKAVWSQTSNEAGLHPVNSLEGIADDLTLPFTIQDVKSEDGETPPPTTSTAPSRMSLHDVTRAFQQVPSSNINSHKPTISPPSTTAPVARPSAQQNFGHGYSLPNQPANVRSAYPYPSPMLSHSPAPAPMYSHPMNASPIPSRMQVNGGHTPLYSPVWMPLPNAPTQNSAPGMRPMTSAYPPQPMAYPSPVLHGQPIYGMPANMQNPPPSQNNAPNRGRNMMNHNSMMSPVMSHAHPVPVPSMPMYAGSPVMMPAHGAARGQVRNDGHGHSNVAQHHHHQQGSHPQPYASLPGNSFSGVRPTW</sequence>
<feature type="region of interest" description="Disordered" evidence="1">
    <location>
        <begin position="1306"/>
        <end position="1344"/>
    </location>
</feature>